<feature type="transmembrane region" description="Helical" evidence="1">
    <location>
        <begin position="32"/>
        <end position="53"/>
    </location>
</feature>
<name>A0A1G9B7N4_9BACL</name>
<dbReference type="AlphaFoldDB" id="A0A1G9B7N4"/>
<proteinExistence type="predicted"/>
<keyword evidence="1" id="KW-0472">Membrane</keyword>
<dbReference type="RefSeq" id="WP_092984235.1">
    <property type="nucleotide sequence ID" value="NZ_FNFY01000002.1"/>
</dbReference>
<reference evidence="3" key="1">
    <citation type="submission" date="2016-10" db="EMBL/GenBank/DDBJ databases">
        <authorList>
            <person name="Varghese N."/>
            <person name="Submissions S."/>
        </authorList>
    </citation>
    <scope>NUCLEOTIDE SEQUENCE [LARGE SCALE GENOMIC DNA]</scope>
    <source>
        <strain evidence="3">CGMCC 1.8895</strain>
    </source>
</reference>
<keyword evidence="3" id="KW-1185">Reference proteome</keyword>
<feature type="transmembrane region" description="Helical" evidence="1">
    <location>
        <begin position="7"/>
        <end position="26"/>
    </location>
</feature>
<accession>A0A1G9B7N4</accession>
<keyword evidence="1" id="KW-0812">Transmembrane</keyword>
<gene>
    <name evidence="2" type="ORF">SAMN05216216_102148</name>
</gene>
<evidence type="ECO:0000313" key="2">
    <source>
        <dbReference type="EMBL" id="SDK35478.1"/>
    </source>
</evidence>
<protein>
    <submittedName>
        <fullName evidence="2">Uncharacterized protein</fullName>
    </submittedName>
</protein>
<evidence type="ECO:0000313" key="3">
    <source>
        <dbReference type="Proteomes" id="UP000199008"/>
    </source>
</evidence>
<evidence type="ECO:0000256" key="1">
    <source>
        <dbReference type="SAM" id="Phobius"/>
    </source>
</evidence>
<dbReference type="Proteomes" id="UP000199008">
    <property type="component" value="Unassembled WGS sequence"/>
</dbReference>
<sequence>MDTKAFQWLNFILTFIAVIAIYYFLHDSIPEYFRIPLMIGLVIIVVVSLIVAFRRETPARSKDDDDGDRER</sequence>
<organism evidence="2 3">
    <name type="scientific">Lacicoccus qingdaonensis</name>
    <dbReference type="NCBI Taxonomy" id="576118"/>
    <lineage>
        <taxon>Bacteria</taxon>
        <taxon>Bacillati</taxon>
        <taxon>Bacillota</taxon>
        <taxon>Bacilli</taxon>
        <taxon>Bacillales</taxon>
        <taxon>Salinicoccaceae</taxon>
        <taxon>Lacicoccus</taxon>
    </lineage>
</organism>
<dbReference type="STRING" id="576118.SAMN05216216_102148"/>
<dbReference type="EMBL" id="FNFY01000002">
    <property type="protein sequence ID" value="SDK35478.1"/>
    <property type="molecule type" value="Genomic_DNA"/>
</dbReference>
<dbReference type="OrthoDB" id="2390409at2"/>
<keyword evidence="1" id="KW-1133">Transmembrane helix</keyword>